<keyword evidence="4" id="KW-1185">Reference proteome</keyword>
<dbReference type="EMBL" id="JBHUOX010000015">
    <property type="protein sequence ID" value="MFD3002355.1"/>
    <property type="molecule type" value="Genomic_DNA"/>
</dbReference>
<dbReference type="InterPro" id="IPR042301">
    <property type="entry name" value="GH115_sf"/>
</dbReference>
<gene>
    <name evidence="3" type="ORF">ACFS7Z_18430</name>
</gene>
<dbReference type="Pfam" id="PF15979">
    <property type="entry name" value="Glyco_hydro_115"/>
    <property type="match status" value="1"/>
</dbReference>
<dbReference type="Gene3D" id="1.20.58.2150">
    <property type="match status" value="1"/>
</dbReference>
<dbReference type="Gene3D" id="3.20.20.520">
    <property type="entry name" value="Glycosyl hydrolase family 115"/>
    <property type="match status" value="1"/>
</dbReference>
<evidence type="ECO:0000259" key="2">
    <source>
        <dbReference type="Pfam" id="PF17829"/>
    </source>
</evidence>
<sequence>MRNFLILLMLMPYVSFSQIRVSNKSENQNKYFTIVNETASATILYDTLDNVLVKRSAEFLASDIEKVSGKRPNIAYSDNSLKGNIIIVATIGNNRLVDKLIAEKKLNVDAIRGQWERYIVQTIKNPFPGVKQALVIVGSDRRGAAYGVFTLSEKMGVSPWYWWADVPVKKNDKIYLQKGRYVSDSPSIKYRGIFINDEAPALTNWAKEKFGGFNHVFYEKVFELLLRNKANYLWPAMWLPNAFSADDPENPRLADEYGIVISTSHHEPMMRAHHEWTRFNGGAWNYETNKEKLQEFWRGGIKRMGNYESVVTVGMRGDGDEGMSEETAVDLMKTIIADQRHIIADVTGKPAKETPQVWAIYKEVQDYYDKGMRVDDDIITLFSDDNWGNIRFLPKKEDQNANRKYGMYYHFDYVGAPVSYRWQNVTQIERVWEQMNLTYEWGVRDLWLVNVGDIKPMEFPISFFLDYAWDTDMKASDLPNYYVSWAEQQFGEDYAREIAEIMSLYNKYNARRIPEMLSPNTYSHENYREADRIIEEFDQLLNKSKTISDKLPKSHKSTYYQLVHFPIEMSANLNEMYVAAGKNKLYGEQGRASANVYAEKVKELFFKDAELTRQFHEDLEDGKWNHMMSQTHIGYTSWNHPRANMMPAISYIQADSSALLGFMVEHGLNPAWGGFSVEGHGLFSPGFSEYDPINKQSYYVELFNRGGGILNYSIEAKNDWIQLSKKEGNIRYDEKVYVNIDWNKAPKGKATGAIVIKGAGKEYTVNVPIRNNLPKAAGFIENNGVVSIEAANFTNRFNSKNISWIVVPNLGRTNSSITVAPANAERQKPGNNAPRVEYEFTVFEGGDLKVETYLSPIQNYKKNEGLKYAVAIDDEEPQIININEGEIKPDYEYAEWWTKSVADHIKKKTSVHRNVKPGKHILKVWMVDPGVVFQKFVIDAGGIRPSYLGPPESVYLKP</sequence>
<dbReference type="Pfam" id="PF17829">
    <property type="entry name" value="GH115_C"/>
    <property type="match status" value="1"/>
</dbReference>
<comment type="caution">
    <text evidence="3">The sequence shown here is derived from an EMBL/GenBank/DDBJ whole genome shotgun (WGS) entry which is preliminary data.</text>
</comment>
<dbReference type="InterPro" id="IPR029018">
    <property type="entry name" value="Hex-like_dom2"/>
</dbReference>
<evidence type="ECO:0000313" key="4">
    <source>
        <dbReference type="Proteomes" id="UP001597641"/>
    </source>
</evidence>
<dbReference type="GO" id="GO:0016787">
    <property type="term" value="F:hydrolase activity"/>
    <property type="evidence" value="ECO:0007669"/>
    <property type="project" value="UniProtKB-KW"/>
</dbReference>
<dbReference type="PANTHER" id="PTHR37842">
    <property type="match status" value="1"/>
</dbReference>
<evidence type="ECO:0000313" key="3">
    <source>
        <dbReference type="EMBL" id="MFD3002355.1"/>
    </source>
</evidence>
<dbReference type="RefSeq" id="WP_377487709.1">
    <property type="nucleotide sequence ID" value="NZ_JBHUOX010000015.1"/>
</dbReference>
<proteinExistence type="predicted"/>
<dbReference type="PANTHER" id="PTHR37842:SF2">
    <property type="entry name" value="GYLCOSYL HYDROLASE 115 C-TERMINAL DOMAIN-CONTAINING PROTEIN"/>
    <property type="match status" value="1"/>
</dbReference>
<keyword evidence="1 3" id="KW-0378">Hydrolase</keyword>
<accession>A0ABW6BWZ4</accession>
<dbReference type="InterPro" id="IPR041437">
    <property type="entry name" value="GH115_C"/>
</dbReference>
<evidence type="ECO:0000256" key="1">
    <source>
        <dbReference type="ARBA" id="ARBA00022801"/>
    </source>
</evidence>
<dbReference type="SUPFAM" id="SSF55545">
    <property type="entry name" value="beta-N-acetylhexosaminidase-like domain"/>
    <property type="match status" value="1"/>
</dbReference>
<dbReference type="Gene3D" id="3.30.379.10">
    <property type="entry name" value="Chitobiase/beta-hexosaminidase domain 2-like"/>
    <property type="match status" value="1"/>
</dbReference>
<dbReference type="InterPro" id="IPR031924">
    <property type="entry name" value="GH115"/>
</dbReference>
<name>A0ABW6BWZ4_9BACT</name>
<reference evidence="4" key="1">
    <citation type="journal article" date="2019" name="Int. J. Syst. Evol. Microbiol.">
        <title>The Global Catalogue of Microorganisms (GCM) 10K type strain sequencing project: providing services to taxonomists for standard genome sequencing and annotation.</title>
        <authorList>
            <consortium name="The Broad Institute Genomics Platform"/>
            <consortium name="The Broad Institute Genome Sequencing Center for Infectious Disease"/>
            <person name="Wu L."/>
            <person name="Ma J."/>
        </authorList>
    </citation>
    <scope>NUCLEOTIDE SEQUENCE [LARGE SCALE GENOMIC DNA]</scope>
    <source>
        <strain evidence="4">KCTC 23984</strain>
    </source>
</reference>
<organism evidence="3 4">
    <name type="scientific">Pontibacter toksunensis</name>
    <dbReference type="NCBI Taxonomy" id="1332631"/>
    <lineage>
        <taxon>Bacteria</taxon>
        <taxon>Pseudomonadati</taxon>
        <taxon>Bacteroidota</taxon>
        <taxon>Cytophagia</taxon>
        <taxon>Cytophagales</taxon>
        <taxon>Hymenobacteraceae</taxon>
        <taxon>Pontibacter</taxon>
    </lineage>
</organism>
<feature type="domain" description="Gylcosyl hydrolase 115 C-terminal" evidence="2">
    <location>
        <begin position="778"/>
        <end position="952"/>
    </location>
</feature>
<dbReference type="Proteomes" id="UP001597641">
    <property type="component" value="Unassembled WGS sequence"/>
</dbReference>
<protein>
    <submittedName>
        <fullName evidence="3">Glycosyl hydrolase 115 family protein</fullName>
    </submittedName>
</protein>
<dbReference type="Gene3D" id="2.60.120.1620">
    <property type="match status" value="1"/>
</dbReference>